<dbReference type="InterPro" id="IPR005046">
    <property type="entry name" value="DUF285"/>
</dbReference>
<dbReference type="EMBL" id="BRXX01000321">
    <property type="protein sequence ID" value="GMI04758.1"/>
    <property type="molecule type" value="Genomic_DNA"/>
</dbReference>
<protein>
    <submittedName>
        <fullName evidence="2">Uncharacterized protein</fullName>
    </submittedName>
</protein>
<sequence length="445" mass="50815">MGDTTSKVVGFSLLPFYIVVPIWRLWICAYSVKSSLESGDNYKASLDEVRRKAVEDKTKKVAEGEERYKQVLGRLIESGTVKGDEIWLAVVLNVVGVAAIVALIVAIGPDRLLRGASKAYRSWRLTRAARGGVDAISKMSQDDVMLIGSDDYVQFSDVVKIALVDKMKVAPVWVTEELFTDFFSEAVKERFLRKMNFVPNSVTEEIFNGFTVKTKIEICLKFPSETRFQHFTEKERALGNDEFRLMVKFFIGNPEATTEAFGHISTFNTSKVTNMKDLFDVSDFKSDVTKMDLSENARIFNEDIAAWNVGKVEDFTNIFKGLDEFNSENIIKSWNTKWRGIKFTSESLRKSVQEEFTEDKLLTLIMYGSLNTWDVSKVTDMGGLFKGMENFDEDISSWDVKKVQDFSGIFEGATKFNKSKIRNWRPFDLAKRRTKYNNETLRTVL</sequence>
<keyword evidence="3" id="KW-1185">Reference proteome</keyword>
<dbReference type="Pfam" id="PF03382">
    <property type="entry name" value="DUF285"/>
    <property type="match status" value="2"/>
</dbReference>
<gene>
    <name evidence="2" type="ORF">TrVE_jg9390</name>
</gene>
<evidence type="ECO:0000256" key="1">
    <source>
        <dbReference type="SAM" id="Phobius"/>
    </source>
</evidence>
<feature type="transmembrane region" description="Helical" evidence="1">
    <location>
        <begin position="86"/>
        <end position="108"/>
    </location>
</feature>
<evidence type="ECO:0000313" key="2">
    <source>
        <dbReference type="EMBL" id="GMI04758.1"/>
    </source>
</evidence>
<evidence type="ECO:0000313" key="3">
    <source>
        <dbReference type="Proteomes" id="UP001165160"/>
    </source>
</evidence>
<feature type="transmembrane region" description="Helical" evidence="1">
    <location>
        <begin position="12"/>
        <end position="32"/>
    </location>
</feature>
<dbReference type="AlphaFoldDB" id="A0A9W7C9S0"/>
<comment type="caution">
    <text evidence="2">The sequence shown here is derived from an EMBL/GenBank/DDBJ whole genome shotgun (WGS) entry which is preliminary data.</text>
</comment>
<dbReference type="InterPro" id="IPR011889">
    <property type="entry name" value="Liste_lipo_26"/>
</dbReference>
<dbReference type="Proteomes" id="UP001165160">
    <property type="component" value="Unassembled WGS sequence"/>
</dbReference>
<feature type="non-terminal residue" evidence="2">
    <location>
        <position position="1"/>
    </location>
</feature>
<reference evidence="3" key="1">
    <citation type="journal article" date="2023" name="Commun. Biol.">
        <title>Genome analysis of Parmales, the sister group of diatoms, reveals the evolutionary specialization of diatoms from phago-mixotrophs to photoautotrophs.</title>
        <authorList>
            <person name="Ban H."/>
            <person name="Sato S."/>
            <person name="Yoshikawa S."/>
            <person name="Yamada K."/>
            <person name="Nakamura Y."/>
            <person name="Ichinomiya M."/>
            <person name="Sato N."/>
            <person name="Blanc-Mathieu R."/>
            <person name="Endo H."/>
            <person name="Kuwata A."/>
            <person name="Ogata H."/>
        </authorList>
    </citation>
    <scope>NUCLEOTIDE SEQUENCE [LARGE SCALE GENOMIC DNA]</scope>
    <source>
        <strain evidence="3">NIES 3699</strain>
    </source>
</reference>
<dbReference type="NCBIfam" id="TIGR02167">
    <property type="entry name" value="Liste_lipo_26"/>
    <property type="match status" value="1"/>
</dbReference>
<name>A0A9W7C9S0_9STRA</name>
<keyword evidence="1" id="KW-0812">Transmembrane</keyword>
<accession>A0A9W7C9S0</accession>
<keyword evidence="1" id="KW-1133">Transmembrane helix</keyword>
<proteinExistence type="predicted"/>
<organism evidence="2 3">
    <name type="scientific">Triparma verrucosa</name>
    <dbReference type="NCBI Taxonomy" id="1606542"/>
    <lineage>
        <taxon>Eukaryota</taxon>
        <taxon>Sar</taxon>
        <taxon>Stramenopiles</taxon>
        <taxon>Ochrophyta</taxon>
        <taxon>Bolidophyceae</taxon>
        <taxon>Parmales</taxon>
        <taxon>Triparmaceae</taxon>
        <taxon>Triparma</taxon>
    </lineage>
</organism>
<keyword evidence="1" id="KW-0472">Membrane</keyword>